<evidence type="ECO:0000256" key="6">
    <source>
        <dbReference type="ARBA" id="ARBA00070228"/>
    </source>
</evidence>
<protein>
    <recommendedName>
        <fullName evidence="6">Putative aliphatic sulfonates-binding protein</fullName>
    </recommendedName>
</protein>
<evidence type="ECO:0000256" key="7">
    <source>
        <dbReference type="SAM" id="SignalP"/>
    </source>
</evidence>
<sequence length="328" mass="34643">MHKLTRPRSLHSLTRRTAAALITAAITLSTSVAAFAADTIVLHVGDQKGGNRSLLEISGQAKDLPYKIEWSEFPAAAPILEALNAGALDVGYTGDLAFLTVYAAGAPIKAIGGTRADPKTQAILVRADSPIKTAADLKGKRLAGTRGGWGQFLIDATLEKTGNKIEDATFAPLGPVDAKIALLAGSIDGWAVWEPYVSYAKLKDNARVVADGDGLTPTVTFIVASDNAIAAKRAAVQDLVQRLNKARLWSLDHLAEYAKNTADLTKLPEDVLLAAYTAQKTSPIVIDEAVVKEVQEASDRATRYGILAKTLDVGKAVDRSFTAGASLN</sequence>
<dbReference type="GO" id="GO:0042626">
    <property type="term" value="F:ATPase-coupled transmembrane transporter activity"/>
    <property type="evidence" value="ECO:0007669"/>
    <property type="project" value="InterPro"/>
</dbReference>
<comment type="caution">
    <text evidence="9">The sequence shown here is derived from an EMBL/GenBank/DDBJ whole genome shotgun (WGS) entry which is preliminary data.</text>
</comment>
<dbReference type="FunFam" id="3.40.190.10:FF:000050">
    <property type="entry name" value="Sulfonate ABC transporter substrate-binding protein"/>
    <property type="match status" value="1"/>
</dbReference>
<keyword evidence="4 7" id="KW-0732">Signal</keyword>
<organism evidence="9 10">
    <name type="scientific">Bradyrhizobium macuxiense</name>
    <dbReference type="NCBI Taxonomy" id="1755647"/>
    <lineage>
        <taxon>Bacteria</taxon>
        <taxon>Pseudomonadati</taxon>
        <taxon>Pseudomonadota</taxon>
        <taxon>Alphaproteobacteria</taxon>
        <taxon>Hyphomicrobiales</taxon>
        <taxon>Nitrobacteraceae</taxon>
        <taxon>Bradyrhizobium</taxon>
    </lineage>
</organism>
<dbReference type="SUPFAM" id="SSF53850">
    <property type="entry name" value="Periplasmic binding protein-like II"/>
    <property type="match status" value="1"/>
</dbReference>
<evidence type="ECO:0000256" key="3">
    <source>
        <dbReference type="ARBA" id="ARBA00022448"/>
    </source>
</evidence>
<dbReference type="AlphaFoldDB" id="A0A109JMW6"/>
<name>A0A109JMW6_9BRAD</name>
<keyword evidence="10" id="KW-1185">Reference proteome</keyword>
<dbReference type="NCBIfam" id="TIGR01728">
    <property type="entry name" value="SsuA_fam"/>
    <property type="match status" value="1"/>
</dbReference>
<evidence type="ECO:0000313" key="9">
    <source>
        <dbReference type="EMBL" id="KWV51871.1"/>
    </source>
</evidence>
<dbReference type="PANTHER" id="PTHR30024:SF48">
    <property type="entry name" value="ABC TRANSPORTER SUBSTRATE-BINDING PROTEIN"/>
    <property type="match status" value="1"/>
</dbReference>
<evidence type="ECO:0000256" key="1">
    <source>
        <dbReference type="ARBA" id="ARBA00004418"/>
    </source>
</evidence>
<evidence type="ECO:0000259" key="8">
    <source>
        <dbReference type="SMART" id="SM00062"/>
    </source>
</evidence>
<feature type="domain" description="Solute-binding protein family 3/N-terminal" evidence="8">
    <location>
        <begin position="41"/>
        <end position="257"/>
    </location>
</feature>
<dbReference type="Gene3D" id="3.40.190.10">
    <property type="entry name" value="Periplasmic binding protein-like II"/>
    <property type="match status" value="2"/>
</dbReference>
<dbReference type="SMART" id="SM00062">
    <property type="entry name" value="PBPb"/>
    <property type="match status" value="1"/>
</dbReference>
<evidence type="ECO:0000256" key="5">
    <source>
        <dbReference type="ARBA" id="ARBA00055538"/>
    </source>
</evidence>
<dbReference type="InterPro" id="IPR010067">
    <property type="entry name" value="ABC_SsuA_sub-bd"/>
</dbReference>
<comment type="function">
    <text evidence="5">Part of a binding-protein-dependent transport system for aliphatic sulfonates. Putative binding protein.</text>
</comment>
<dbReference type="RefSeq" id="WP_066510636.1">
    <property type="nucleotide sequence ID" value="NZ_LNCU01000088.1"/>
</dbReference>
<comment type="similarity">
    <text evidence="2">Belongs to the bacterial solute-binding protein SsuA/TauA family.</text>
</comment>
<evidence type="ECO:0000256" key="2">
    <source>
        <dbReference type="ARBA" id="ARBA00010742"/>
    </source>
</evidence>
<reference evidence="9 10" key="1">
    <citation type="submission" date="2015-11" db="EMBL/GenBank/DDBJ databases">
        <title>Draft Genome Sequence of the Strain BR 10303 (Bradyrhizobium sp.) isolated from nodules of Centrolobium paraense.</title>
        <authorList>
            <person name="Zelli J.E."/>
            <person name="Simoes-Araujo J.L."/>
            <person name="Barauna A.C."/>
            <person name="Silva K."/>
        </authorList>
    </citation>
    <scope>NUCLEOTIDE SEQUENCE [LARGE SCALE GENOMIC DNA]</scope>
    <source>
        <strain evidence="9 10">BR 10303</strain>
    </source>
</reference>
<dbReference type="GO" id="GO:0016020">
    <property type="term" value="C:membrane"/>
    <property type="evidence" value="ECO:0007669"/>
    <property type="project" value="InterPro"/>
</dbReference>
<dbReference type="OrthoDB" id="6522570at2"/>
<dbReference type="GO" id="GO:0042597">
    <property type="term" value="C:periplasmic space"/>
    <property type="evidence" value="ECO:0007669"/>
    <property type="project" value="UniProtKB-SubCell"/>
</dbReference>
<keyword evidence="3" id="KW-0813">Transport</keyword>
<accession>A0A109JMW6</accession>
<evidence type="ECO:0000313" key="10">
    <source>
        <dbReference type="Proteomes" id="UP000057737"/>
    </source>
</evidence>
<dbReference type="Proteomes" id="UP000057737">
    <property type="component" value="Unassembled WGS sequence"/>
</dbReference>
<dbReference type="Pfam" id="PF09084">
    <property type="entry name" value="NMT1"/>
    <property type="match status" value="1"/>
</dbReference>
<dbReference type="PANTHER" id="PTHR30024">
    <property type="entry name" value="ALIPHATIC SULFONATES-BINDING PROTEIN-RELATED"/>
    <property type="match status" value="1"/>
</dbReference>
<dbReference type="InterPro" id="IPR001638">
    <property type="entry name" value="Solute-binding_3/MltF_N"/>
</dbReference>
<feature type="chain" id="PRO_5007136996" description="Putative aliphatic sulfonates-binding protein" evidence="7">
    <location>
        <begin position="37"/>
        <end position="328"/>
    </location>
</feature>
<comment type="subcellular location">
    <subcellularLocation>
        <location evidence="1">Periplasm</location>
    </subcellularLocation>
</comment>
<dbReference type="InterPro" id="IPR015168">
    <property type="entry name" value="SsuA/THI5"/>
</dbReference>
<evidence type="ECO:0000256" key="4">
    <source>
        <dbReference type="ARBA" id="ARBA00022729"/>
    </source>
</evidence>
<proteinExistence type="inferred from homology"/>
<feature type="signal peptide" evidence="7">
    <location>
        <begin position="1"/>
        <end position="36"/>
    </location>
</feature>
<gene>
    <name evidence="9" type="ORF">AS156_12085</name>
</gene>
<dbReference type="EMBL" id="LNCU01000088">
    <property type="protein sequence ID" value="KWV51871.1"/>
    <property type="molecule type" value="Genomic_DNA"/>
</dbReference>
<dbReference type="CDD" id="cd13558">
    <property type="entry name" value="PBP2_SsuA_like_2"/>
    <property type="match status" value="1"/>
</dbReference>